<organism evidence="2 3">
    <name type="scientific">Novipirellula caenicola</name>
    <dbReference type="NCBI Taxonomy" id="1536901"/>
    <lineage>
        <taxon>Bacteria</taxon>
        <taxon>Pseudomonadati</taxon>
        <taxon>Planctomycetota</taxon>
        <taxon>Planctomycetia</taxon>
        <taxon>Pirellulales</taxon>
        <taxon>Pirellulaceae</taxon>
        <taxon>Novipirellula</taxon>
    </lineage>
</organism>
<evidence type="ECO:0000313" key="2">
    <source>
        <dbReference type="EMBL" id="GAA5508739.1"/>
    </source>
</evidence>
<dbReference type="Pfam" id="PF05013">
    <property type="entry name" value="FGase"/>
    <property type="match status" value="1"/>
</dbReference>
<comment type="caution">
    <text evidence="2">The sequence shown here is derived from an EMBL/GenBank/DDBJ whole genome shotgun (WGS) entry which is preliminary data.</text>
</comment>
<reference evidence="2 3" key="1">
    <citation type="submission" date="2024-02" db="EMBL/GenBank/DDBJ databases">
        <title>Rhodopirellula caenicola NBRC 110016.</title>
        <authorList>
            <person name="Ichikawa N."/>
            <person name="Katano-Makiyama Y."/>
            <person name="Hidaka K."/>
        </authorList>
    </citation>
    <scope>NUCLEOTIDE SEQUENCE [LARGE SCALE GENOMIC DNA]</scope>
    <source>
        <strain evidence="2 3">NBRC 110016</strain>
    </source>
</reference>
<protein>
    <recommendedName>
        <fullName evidence="4">N-formylglutamate amidohydrolase</fullName>
    </recommendedName>
</protein>
<proteinExistence type="predicted"/>
<accession>A0ABP9VUC9</accession>
<dbReference type="Proteomes" id="UP001416858">
    <property type="component" value="Unassembled WGS sequence"/>
</dbReference>
<sequence length="250" mass="29181">MTTTRFVVTSEHGGNEVPDRYASLFSSPGAKRDLHSHRGHDPGSLHAATQLSLMLESPLIFSTTTRLLVDLNRSLDHPHLFSKYTRSQPEAEKRAILDEYFHPYRKRVEDKIHTLLQTCDRVVHLSMHTFTPRFRGSRRAIDLGILYDPERSEENRFCHETVNHMTLLAPRRRIRHNEPYLGIDDGLTTYLRTQHPAHRYVGIEIEINNRYARWQEKQKQTLITQLARTLQNDSCDLQNSFCRPVDTRAK</sequence>
<dbReference type="EMBL" id="BAABRO010000011">
    <property type="protein sequence ID" value="GAA5508739.1"/>
    <property type="molecule type" value="Genomic_DNA"/>
</dbReference>
<feature type="region of interest" description="Disordered" evidence="1">
    <location>
        <begin position="1"/>
        <end position="20"/>
    </location>
</feature>
<name>A0ABP9VUC9_9BACT</name>
<evidence type="ECO:0008006" key="4">
    <source>
        <dbReference type="Google" id="ProtNLM"/>
    </source>
</evidence>
<evidence type="ECO:0000313" key="3">
    <source>
        <dbReference type="Proteomes" id="UP001416858"/>
    </source>
</evidence>
<dbReference type="RefSeq" id="WP_345685508.1">
    <property type="nucleotide sequence ID" value="NZ_BAABRO010000011.1"/>
</dbReference>
<gene>
    <name evidence="2" type="ORF">Rcae01_04207</name>
</gene>
<dbReference type="SUPFAM" id="SSF53187">
    <property type="entry name" value="Zn-dependent exopeptidases"/>
    <property type="match status" value="1"/>
</dbReference>
<keyword evidence="3" id="KW-1185">Reference proteome</keyword>
<dbReference type="Gene3D" id="3.40.630.40">
    <property type="entry name" value="Zn-dependent exopeptidases"/>
    <property type="match status" value="1"/>
</dbReference>
<evidence type="ECO:0000256" key="1">
    <source>
        <dbReference type="SAM" id="MobiDB-lite"/>
    </source>
</evidence>
<dbReference type="InterPro" id="IPR007709">
    <property type="entry name" value="N-FG_amidohydro"/>
</dbReference>